<keyword evidence="2" id="KW-1133">Transmembrane helix</keyword>
<protein>
    <submittedName>
        <fullName evidence="3">Uncharacterized protein</fullName>
    </submittedName>
</protein>
<evidence type="ECO:0000313" key="4">
    <source>
        <dbReference type="Proteomes" id="UP000030665"/>
    </source>
</evidence>
<accession>A0A077Z4S8</accession>
<feature type="region of interest" description="Disordered" evidence="1">
    <location>
        <begin position="1"/>
        <end position="79"/>
    </location>
</feature>
<keyword evidence="2" id="KW-0472">Membrane</keyword>
<evidence type="ECO:0000256" key="1">
    <source>
        <dbReference type="SAM" id="MobiDB-lite"/>
    </source>
</evidence>
<evidence type="ECO:0000256" key="2">
    <source>
        <dbReference type="SAM" id="Phobius"/>
    </source>
</evidence>
<reference evidence="3" key="2">
    <citation type="submission" date="2014-03" db="EMBL/GenBank/DDBJ databases">
        <title>The whipworm genome and dual-species transcriptomics of an intimate host-pathogen interaction.</title>
        <authorList>
            <person name="Foth B.J."/>
            <person name="Tsai I.J."/>
            <person name="Reid A.J."/>
            <person name="Bancroft A.J."/>
            <person name="Nichol S."/>
            <person name="Tracey A."/>
            <person name="Holroyd N."/>
            <person name="Cotton J.A."/>
            <person name="Stanley E.J."/>
            <person name="Zarowiecki M."/>
            <person name="Liu J.Z."/>
            <person name="Huckvale T."/>
            <person name="Cooper P.J."/>
            <person name="Grencis R.K."/>
            <person name="Berriman M."/>
        </authorList>
    </citation>
    <scope>NUCLEOTIDE SEQUENCE [LARGE SCALE GENOMIC DNA]</scope>
</reference>
<dbReference type="EMBL" id="HG805863">
    <property type="protein sequence ID" value="CDW53695.1"/>
    <property type="molecule type" value="Genomic_DNA"/>
</dbReference>
<name>A0A077Z4S8_TRITR</name>
<sequence length="150" mass="16393">MSNISRCNGVPAGSVSVVTAEETTDEERWVPTLSTIEEEPEEESGLTNADSGGEEAEKASLVDTAKMSPPEGNNAEDLSFRTVLETGDDFDSESDESAQGRKIDSAECVDVHTVTWLCLFLSVAAGILLYCYTYEIHEHLQEIFEAMNLH</sequence>
<keyword evidence="2" id="KW-0812">Transmembrane</keyword>
<dbReference type="Proteomes" id="UP000030665">
    <property type="component" value="Unassembled WGS sequence"/>
</dbReference>
<feature type="transmembrane region" description="Helical" evidence="2">
    <location>
        <begin position="114"/>
        <end position="132"/>
    </location>
</feature>
<dbReference type="AlphaFoldDB" id="A0A077Z4S8"/>
<keyword evidence="4" id="KW-1185">Reference proteome</keyword>
<organism evidence="3 4">
    <name type="scientific">Trichuris trichiura</name>
    <name type="common">Whipworm</name>
    <name type="synonym">Trichocephalus trichiurus</name>
    <dbReference type="NCBI Taxonomy" id="36087"/>
    <lineage>
        <taxon>Eukaryota</taxon>
        <taxon>Metazoa</taxon>
        <taxon>Ecdysozoa</taxon>
        <taxon>Nematoda</taxon>
        <taxon>Enoplea</taxon>
        <taxon>Dorylaimia</taxon>
        <taxon>Trichinellida</taxon>
        <taxon>Trichuridae</taxon>
        <taxon>Trichuris</taxon>
    </lineage>
</organism>
<evidence type="ECO:0000313" key="3">
    <source>
        <dbReference type="EMBL" id="CDW53695.1"/>
    </source>
</evidence>
<gene>
    <name evidence="3" type="ORF">TTRE_0000196001</name>
</gene>
<proteinExistence type="predicted"/>
<reference evidence="3" key="1">
    <citation type="submission" date="2014-01" db="EMBL/GenBank/DDBJ databases">
        <authorList>
            <person name="Aslett M."/>
        </authorList>
    </citation>
    <scope>NUCLEOTIDE SEQUENCE</scope>
</reference>